<organism evidence="4 5">
    <name type="scientific">Murimonas intestini</name>
    <dbReference type="NCBI Taxonomy" id="1337051"/>
    <lineage>
        <taxon>Bacteria</taxon>
        <taxon>Bacillati</taxon>
        <taxon>Bacillota</taxon>
        <taxon>Clostridia</taxon>
        <taxon>Lachnospirales</taxon>
        <taxon>Lachnospiraceae</taxon>
        <taxon>Murimonas</taxon>
    </lineage>
</organism>
<keyword evidence="5" id="KW-1185">Reference proteome</keyword>
<dbReference type="AlphaFoldDB" id="A0AB73T6H3"/>
<protein>
    <submittedName>
        <fullName evidence="4">Glycosyltransferase involved in cell wall biosynthesis</fullName>
    </submittedName>
</protein>
<name>A0AB73T6H3_9FIRM</name>
<dbReference type="CDD" id="cd00761">
    <property type="entry name" value="Glyco_tranf_GTA_type"/>
    <property type="match status" value="1"/>
</dbReference>
<dbReference type="PANTHER" id="PTHR22916">
    <property type="entry name" value="GLYCOSYLTRANSFERASE"/>
    <property type="match status" value="1"/>
</dbReference>
<evidence type="ECO:0000256" key="2">
    <source>
        <dbReference type="ARBA" id="ARBA00022679"/>
    </source>
</evidence>
<comment type="caution">
    <text evidence="4">The sequence shown here is derived from an EMBL/GenBank/DDBJ whole genome shotgun (WGS) entry which is preliminary data.</text>
</comment>
<dbReference type="PANTHER" id="PTHR22916:SF51">
    <property type="entry name" value="GLYCOSYLTRANSFERASE EPSH-RELATED"/>
    <property type="match status" value="1"/>
</dbReference>
<dbReference type="Gene3D" id="3.90.550.10">
    <property type="entry name" value="Spore Coat Polysaccharide Biosynthesis Protein SpsA, Chain A"/>
    <property type="match status" value="1"/>
</dbReference>
<dbReference type="GO" id="GO:0016757">
    <property type="term" value="F:glycosyltransferase activity"/>
    <property type="evidence" value="ECO:0007669"/>
    <property type="project" value="UniProtKB-KW"/>
</dbReference>
<evidence type="ECO:0000313" key="4">
    <source>
        <dbReference type="EMBL" id="PWJ77201.1"/>
    </source>
</evidence>
<proteinExistence type="predicted"/>
<sequence>MSQQYLITVIVPIYNAEKQLERCVHSIIEQSYSELEILLINDGSTDNSLLICEKLSILDDRIRIINQVNSGVSVARNSGMAVAQGIFYCFVDADDWIECTYIADMVNALQNYDCVISGYTRQYKETYQESTPSGMIIDLENINNNEVRKLFVEGFIHPCWNKLFKASIIKKHDIKFRTDIHISEDSLFCLSYFKYSSIILVIENSGYHYCLFGDDISLSKKVYPDLFDIYGEVYLALEDLLKRGNCGQILAQKILVGTIFPQVYSSIKKIVNNKQCSREYRKRILKEINELPYCQYVICNADQIAENMVEKLTIKLIKKRYYVLLEALWKMI</sequence>
<reference evidence="4 5" key="1">
    <citation type="submission" date="2018-05" db="EMBL/GenBank/DDBJ databases">
        <authorList>
            <person name="Goeker M."/>
            <person name="Huntemann M."/>
            <person name="Clum A."/>
            <person name="Pillay M."/>
            <person name="Palaniappan K."/>
            <person name="Varghese N."/>
            <person name="Mikhailova N."/>
            <person name="Stamatis D."/>
            <person name="Reddy T."/>
            <person name="Daum C."/>
            <person name="Shapiro N."/>
            <person name="Ivanova N."/>
            <person name="Kyrpides N."/>
            <person name="Woyke T."/>
        </authorList>
    </citation>
    <scope>NUCLEOTIDE SEQUENCE [LARGE SCALE GENOMIC DNA]</scope>
    <source>
        <strain evidence="4 5">DSM 26524</strain>
    </source>
</reference>
<gene>
    <name evidence="4" type="ORF">C7383_10342</name>
</gene>
<evidence type="ECO:0000313" key="5">
    <source>
        <dbReference type="Proteomes" id="UP000245412"/>
    </source>
</evidence>
<evidence type="ECO:0000256" key="1">
    <source>
        <dbReference type="ARBA" id="ARBA00022676"/>
    </source>
</evidence>
<dbReference type="RefSeq" id="WP_109625319.1">
    <property type="nucleotide sequence ID" value="NZ_JANKBJ010000007.1"/>
</dbReference>
<accession>A0AB73T6H3</accession>
<evidence type="ECO:0000259" key="3">
    <source>
        <dbReference type="Pfam" id="PF00535"/>
    </source>
</evidence>
<dbReference type="Proteomes" id="UP000245412">
    <property type="component" value="Unassembled WGS sequence"/>
</dbReference>
<dbReference type="EMBL" id="QGGY01000003">
    <property type="protein sequence ID" value="PWJ77201.1"/>
    <property type="molecule type" value="Genomic_DNA"/>
</dbReference>
<keyword evidence="1" id="KW-0328">Glycosyltransferase</keyword>
<keyword evidence="2" id="KW-0808">Transferase</keyword>
<dbReference type="SUPFAM" id="SSF53448">
    <property type="entry name" value="Nucleotide-diphospho-sugar transferases"/>
    <property type="match status" value="1"/>
</dbReference>
<dbReference type="InterPro" id="IPR029044">
    <property type="entry name" value="Nucleotide-diphossugar_trans"/>
</dbReference>
<feature type="domain" description="Glycosyltransferase 2-like" evidence="3">
    <location>
        <begin position="8"/>
        <end position="171"/>
    </location>
</feature>
<dbReference type="InterPro" id="IPR001173">
    <property type="entry name" value="Glyco_trans_2-like"/>
</dbReference>
<dbReference type="Pfam" id="PF00535">
    <property type="entry name" value="Glycos_transf_2"/>
    <property type="match status" value="1"/>
</dbReference>